<dbReference type="EMBL" id="CP032153">
    <property type="protein sequence ID" value="AYN20866.1"/>
    <property type="molecule type" value="Genomic_DNA"/>
</dbReference>
<dbReference type="InterPro" id="IPR012910">
    <property type="entry name" value="Plug_dom"/>
</dbReference>
<proteinExistence type="inferred from homology"/>
<keyword evidence="5 11" id="KW-0812">Transmembrane</keyword>
<dbReference type="OrthoDB" id="7176844at2"/>
<reference evidence="15 16" key="1">
    <citation type="submission" date="2018-09" db="EMBL/GenBank/DDBJ databases">
        <title>Complete genome sequence of the hydrocarbonoclastic bacterium Alcaligenes aquatilis QD168, isolated from a crude-oil polluted marine sediment of Central Chile.</title>
        <authorList>
            <person name="Duran R.E."/>
            <person name="Barra B."/>
            <person name="Salva-Serra F."/>
            <person name="Mendez V."/>
            <person name="Moore E.R.B."/>
            <person name="Seeger M."/>
        </authorList>
    </citation>
    <scope>NUCLEOTIDE SEQUENCE [LARGE SCALE GENOMIC DNA]</scope>
    <source>
        <strain evidence="15 16">QD168</strain>
    </source>
</reference>
<dbReference type="InterPro" id="IPR039426">
    <property type="entry name" value="TonB-dep_rcpt-like"/>
</dbReference>
<evidence type="ECO:0000256" key="6">
    <source>
        <dbReference type="ARBA" id="ARBA00022729"/>
    </source>
</evidence>
<evidence type="ECO:0000259" key="14">
    <source>
        <dbReference type="Pfam" id="PF07715"/>
    </source>
</evidence>
<evidence type="ECO:0000256" key="5">
    <source>
        <dbReference type="ARBA" id="ARBA00022692"/>
    </source>
</evidence>
<evidence type="ECO:0000256" key="7">
    <source>
        <dbReference type="ARBA" id="ARBA00023077"/>
    </source>
</evidence>
<evidence type="ECO:0000256" key="10">
    <source>
        <dbReference type="ARBA" id="ARBA00023237"/>
    </source>
</evidence>
<feature type="domain" description="TonB-dependent receptor-like beta-barrel" evidence="13">
    <location>
        <begin position="261"/>
        <end position="699"/>
    </location>
</feature>
<keyword evidence="10 11" id="KW-0998">Cell outer membrane</keyword>
<evidence type="ECO:0000256" key="2">
    <source>
        <dbReference type="ARBA" id="ARBA00009810"/>
    </source>
</evidence>
<dbReference type="GO" id="GO:0044718">
    <property type="term" value="P:siderophore transmembrane transport"/>
    <property type="evidence" value="ECO:0007669"/>
    <property type="project" value="TreeGrafter"/>
</dbReference>
<evidence type="ECO:0000313" key="15">
    <source>
        <dbReference type="EMBL" id="AYN20866.1"/>
    </source>
</evidence>
<dbReference type="InterPro" id="IPR036942">
    <property type="entry name" value="Beta-barrel_TonB_sf"/>
</dbReference>
<evidence type="ECO:0000313" key="16">
    <source>
        <dbReference type="Proteomes" id="UP000268070"/>
    </source>
</evidence>
<evidence type="ECO:0000256" key="4">
    <source>
        <dbReference type="ARBA" id="ARBA00022452"/>
    </source>
</evidence>
<keyword evidence="6" id="KW-0732">Signal</keyword>
<comment type="similarity">
    <text evidence="2 11 12">Belongs to the TonB-dependent receptor family.</text>
</comment>
<sequence>MISRGRLPSVQSLFSEVIQGFFMSIFCISAQACAVQASPFLPSVQLAPESPRTRISVLALTLLFSTAWASLAHAQTPTLAPVIVTPERGKSLTVPDLQTAQKTIEQTAGGIALVPESAWRDTQAATVKDMLDYTPGVFAQPKWGDDARLSIRGSGLSRYYHLRGISLYQDGIPLNDPDGSSNFHRIDPTAYRYTEVYKGANALQYGAATLGGAINFVTPTGHDADAFQGRLDAGSFGWRRVQLSSGFAGDKLDGVISGSWQTQDGYREQSAGHSLRANANLGWRLSDRAETRFYLSGYQIHQDIPGSVSRDQALNKPRQAAKENKQNDWQLNLDGGRIANRTVLVMGETQYELGGWFEQSSLRHPIYQFIDRDTTSYGAYGRLVTTSPLAGRDNRFTLGLTWSAGKMDAQNSVNVGGKRLEKLSASKDRSNNLSAYAENAWSLGSDLSLITGLQYLHAQRKRQDRYNGGLPTTRSGDKSYNFFNPKLGLLWEAGPQWQLYGNISRSAEPPTFDDMTFSTGNDLDRLQAQRATTFEIGTRGESGDVLWDVSLYHARVKNELQCISAPWNICDKTVNADRTSHQGIELGVQWTAARGLFVQALQSDSLEVKGAYTYSNFKFDNDQDWNNNQIPGVPKHYLRAELIYKHPSGFHIGPNVEWVPQAYYVDNANTTKTSSYALLGLRAGWEHGPYSFYIDGRNLTDRRYIASASITDYAPASSPLFEPGTGRSVFAGVQIQY</sequence>
<keyword evidence="9 15" id="KW-0675">Receptor</keyword>
<keyword evidence="7 12" id="KW-0798">TonB box</keyword>
<dbReference type="PANTHER" id="PTHR30069:SF29">
    <property type="entry name" value="HEMOGLOBIN AND HEMOGLOBIN-HAPTOGLOBIN-BINDING PROTEIN 1-RELATED"/>
    <property type="match status" value="1"/>
</dbReference>
<evidence type="ECO:0000256" key="11">
    <source>
        <dbReference type="PROSITE-ProRule" id="PRU01360"/>
    </source>
</evidence>
<dbReference type="PROSITE" id="PS51257">
    <property type="entry name" value="PROKAR_LIPOPROTEIN"/>
    <property type="match status" value="1"/>
</dbReference>
<name>A0A3G2HUM8_9BURK</name>
<dbReference type="PROSITE" id="PS52016">
    <property type="entry name" value="TONB_DEPENDENT_REC_3"/>
    <property type="match status" value="1"/>
</dbReference>
<dbReference type="InterPro" id="IPR037066">
    <property type="entry name" value="Plug_dom_sf"/>
</dbReference>
<evidence type="ECO:0000256" key="8">
    <source>
        <dbReference type="ARBA" id="ARBA00023136"/>
    </source>
</evidence>
<evidence type="ECO:0000256" key="12">
    <source>
        <dbReference type="RuleBase" id="RU003357"/>
    </source>
</evidence>
<evidence type="ECO:0000256" key="1">
    <source>
        <dbReference type="ARBA" id="ARBA00004571"/>
    </source>
</evidence>
<evidence type="ECO:0000256" key="3">
    <source>
        <dbReference type="ARBA" id="ARBA00022448"/>
    </source>
</evidence>
<dbReference type="CDD" id="cd01347">
    <property type="entry name" value="ligand_gated_channel"/>
    <property type="match status" value="1"/>
</dbReference>
<organism evidence="15 16">
    <name type="scientific">Alcaligenes aquatilis</name>
    <dbReference type="NCBI Taxonomy" id="323284"/>
    <lineage>
        <taxon>Bacteria</taxon>
        <taxon>Pseudomonadati</taxon>
        <taxon>Pseudomonadota</taxon>
        <taxon>Betaproteobacteria</taxon>
        <taxon>Burkholderiales</taxon>
        <taxon>Alcaligenaceae</taxon>
        <taxon>Alcaligenes</taxon>
    </lineage>
</organism>
<comment type="subcellular location">
    <subcellularLocation>
        <location evidence="1 11">Cell outer membrane</location>
        <topology evidence="1 11">Multi-pass membrane protein</topology>
    </subcellularLocation>
</comment>
<keyword evidence="3 11" id="KW-0813">Transport</keyword>
<evidence type="ECO:0000259" key="13">
    <source>
        <dbReference type="Pfam" id="PF00593"/>
    </source>
</evidence>
<protein>
    <submittedName>
        <fullName evidence="15">TonB-dependent receptor</fullName>
    </submittedName>
</protein>
<dbReference type="PANTHER" id="PTHR30069">
    <property type="entry name" value="TONB-DEPENDENT OUTER MEMBRANE RECEPTOR"/>
    <property type="match status" value="1"/>
</dbReference>
<dbReference type="KEGG" id="aaqu:D3M96_10220"/>
<dbReference type="InterPro" id="IPR000531">
    <property type="entry name" value="Beta-barrel_TonB"/>
</dbReference>
<dbReference type="GO" id="GO:0015344">
    <property type="term" value="F:siderophore uptake transmembrane transporter activity"/>
    <property type="evidence" value="ECO:0007669"/>
    <property type="project" value="TreeGrafter"/>
</dbReference>
<dbReference type="Gene3D" id="2.40.170.20">
    <property type="entry name" value="TonB-dependent receptor, beta-barrel domain"/>
    <property type="match status" value="1"/>
</dbReference>
<dbReference type="GO" id="GO:0009279">
    <property type="term" value="C:cell outer membrane"/>
    <property type="evidence" value="ECO:0007669"/>
    <property type="project" value="UniProtKB-SubCell"/>
</dbReference>
<feature type="domain" description="TonB-dependent receptor plug" evidence="14">
    <location>
        <begin position="105"/>
        <end position="213"/>
    </location>
</feature>
<evidence type="ECO:0000256" key="9">
    <source>
        <dbReference type="ARBA" id="ARBA00023170"/>
    </source>
</evidence>
<dbReference type="AlphaFoldDB" id="A0A3G2HUM8"/>
<keyword evidence="4 11" id="KW-1134">Transmembrane beta strand</keyword>
<keyword evidence="8 11" id="KW-0472">Membrane</keyword>
<dbReference type="Pfam" id="PF00593">
    <property type="entry name" value="TonB_dep_Rec_b-barrel"/>
    <property type="match status" value="1"/>
</dbReference>
<dbReference type="Proteomes" id="UP000268070">
    <property type="component" value="Chromosome"/>
</dbReference>
<gene>
    <name evidence="15" type="ORF">D3M96_10220</name>
</gene>
<dbReference type="Pfam" id="PF07715">
    <property type="entry name" value="Plug"/>
    <property type="match status" value="1"/>
</dbReference>
<dbReference type="Gene3D" id="2.170.130.10">
    <property type="entry name" value="TonB-dependent receptor, plug domain"/>
    <property type="match status" value="1"/>
</dbReference>
<dbReference type="SUPFAM" id="SSF56935">
    <property type="entry name" value="Porins"/>
    <property type="match status" value="1"/>
</dbReference>
<accession>A0A3G2HUM8</accession>